<dbReference type="GeneID" id="108567886"/>
<dbReference type="CDD" id="cd00190">
    <property type="entry name" value="Tryp_SPc"/>
    <property type="match status" value="1"/>
</dbReference>
<evidence type="ECO:0000256" key="3">
    <source>
        <dbReference type="PROSITE-ProRule" id="PRU00059"/>
    </source>
</evidence>
<dbReference type="SUPFAM" id="SSF49854">
    <property type="entry name" value="Spermadhesin, CUB domain"/>
    <property type="match status" value="1"/>
</dbReference>
<feature type="domain" description="CUB" evidence="5">
    <location>
        <begin position="21"/>
        <end position="135"/>
    </location>
</feature>
<evidence type="ECO:0000313" key="8">
    <source>
        <dbReference type="RefSeq" id="XP_017784093.1"/>
    </source>
</evidence>
<comment type="similarity">
    <text evidence="2">Belongs to the peptidase S1 family. CLIP subfamily.</text>
</comment>
<dbReference type="PANTHER" id="PTHR24256">
    <property type="entry name" value="TRYPTASE-RELATED"/>
    <property type="match status" value="1"/>
</dbReference>
<dbReference type="RefSeq" id="XP_017784093.1">
    <property type="nucleotide sequence ID" value="XM_017928604.1"/>
</dbReference>
<evidence type="ECO:0000259" key="6">
    <source>
        <dbReference type="PROSITE" id="PS50240"/>
    </source>
</evidence>
<reference evidence="8" key="1">
    <citation type="submission" date="2025-08" db="UniProtKB">
        <authorList>
            <consortium name="RefSeq"/>
        </authorList>
    </citation>
    <scope>IDENTIFICATION</scope>
    <source>
        <tissue evidence="8">Whole Larva</tissue>
    </source>
</reference>
<gene>
    <name evidence="8" type="primary">LOC108567886</name>
</gene>
<proteinExistence type="inferred from homology"/>
<evidence type="ECO:0000256" key="4">
    <source>
        <dbReference type="SAM" id="SignalP"/>
    </source>
</evidence>
<evidence type="ECO:0000256" key="1">
    <source>
        <dbReference type="ARBA" id="ARBA00023157"/>
    </source>
</evidence>
<dbReference type="InterPro" id="IPR043504">
    <property type="entry name" value="Peptidase_S1_PA_chymotrypsin"/>
</dbReference>
<feature type="chain" id="PRO_5045666350" evidence="4">
    <location>
        <begin position="17"/>
        <end position="431"/>
    </location>
</feature>
<dbReference type="Pfam" id="PF00089">
    <property type="entry name" value="Trypsin"/>
    <property type="match status" value="1"/>
</dbReference>
<dbReference type="InterPro" id="IPR035914">
    <property type="entry name" value="Sperma_CUB_dom_sf"/>
</dbReference>
<dbReference type="InterPro" id="IPR000859">
    <property type="entry name" value="CUB_dom"/>
</dbReference>
<comment type="caution">
    <text evidence="3">Lacks conserved residue(s) required for the propagation of feature annotation.</text>
</comment>
<keyword evidence="4" id="KW-0732">Signal</keyword>
<dbReference type="SUPFAM" id="SSF50494">
    <property type="entry name" value="Trypsin-like serine proteases"/>
    <property type="match status" value="1"/>
</dbReference>
<dbReference type="PROSITE" id="PS01180">
    <property type="entry name" value="CUB"/>
    <property type="match status" value="1"/>
</dbReference>
<dbReference type="Proteomes" id="UP000695000">
    <property type="component" value="Unplaced"/>
</dbReference>
<keyword evidence="1" id="KW-1015">Disulfide bond</keyword>
<dbReference type="Gene3D" id="2.40.10.10">
    <property type="entry name" value="Trypsin-like serine proteases"/>
    <property type="match status" value="1"/>
</dbReference>
<dbReference type="InterPro" id="IPR001254">
    <property type="entry name" value="Trypsin_dom"/>
</dbReference>
<dbReference type="PROSITE" id="PS50240">
    <property type="entry name" value="TRYPSIN_DOM"/>
    <property type="match status" value="1"/>
</dbReference>
<dbReference type="InterPro" id="IPR001314">
    <property type="entry name" value="Peptidase_S1A"/>
</dbReference>
<dbReference type="Pfam" id="PF00431">
    <property type="entry name" value="CUB"/>
    <property type="match status" value="1"/>
</dbReference>
<dbReference type="SMART" id="SM00020">
    <property type="entry name" value="Tryp_SPc"/>
    <property type="match status" value="1"/>
</dbReference>
<accession>A0ABM1NB93</accession>
<dbReference type="SMART" id="SM00042">
    <property type="entry name" value="CUB"/>
    <property type="match status" value="1"/>
</dbReference>
<keyword evidence="7" id="KW-1185">Reference proteome</keyword>
<dbReference type="InterPro" id="IPR051487">
    <property type="entry name" value="Ser/Thr_Proteases_Immune/Dev"/>
</dbReference>
<evidence type="ECO:0000313" key="7">
    <source>
        <dbReference type="Proteomes" id="UP000695000"/>
    </source>
</evidence>
<protein>
    <submittedName>
        <fullName evidence="8">Venom serine protease-like</fullName>
    </submittedName>
</protein>
<evidence type="ECO:0000259" key="5">
    <source>
        <dbReference type="PROSITE" id="PS01180"/>
    </source>
</evidence>
<evidence type="ECO:0000256" key="2">
    <source>
        <dbReference type="ARBA" id="ARBA00024195"/>
    </source>
</evidence>
<dbReference type="PRINTS" id="PR00722">
    <property type="entry name" value="CHYMOTRYPSIN"/>
</dbReference>
<dbReference type="CDD" id="cd00041">
    <property type="entry name" value="CUB"/>
    <property type="match status" value="1"/>
</dbReference>
<name>A0ABM1NB93_NICVS</name>
<feature type="domain" description="Peptidase S1" evidence="6">
    <location>
        <begin position="162"/>
        <end position="397"/>
    </location>
</feature>
<dbReference type="Gene3D" id="2.60.120.290">
    <property type="entry name" value="Spermadhesin, CUB domain"/>
    <property type="match status" value="1"/>
</dbReference>
<dbReference type="InterPro" id="IPR009003">
    <property type="entry name" value="Peptidase_S1_PA"/>
</dbReference>
<sequence>MALTGIFNFLLPMSVAFDSNCDFFQYMELGQEYFIYNKEYPESYGPGTNCRWVAQSPPNTRIVMSCPDINLPASNNCQADYITISLTGNSSLTDGNRYCGIGTINVVSAENALALGLFSVWYSAGGRFSCSLTAIQSEDGTQSSTTARPNTCDCGWRKKRRIVGGIEAGINEYTYMAAIVEIPYQDVYCGATIISKRYAVTANHCLVDKVATDLGLLVGDHDLSTGTETTHAALYTLEKFVSHPSYNNRTNRNDIAILKTQNVMEFGESVGPVCLPFRYTNRNFIGTSLTVLGWGTTEFSGPKSDVLLATNVSVIPNDECQRALHMNMVFNSQICTYAQGRDACQYDSGGPLIWNVRDTKRDQLLGIISYGLGCASQYPSVNTRVSSFLAWIVSETSGMHIYFCPNSYIINIICFRFHLLHQIRNLFKKNI</sequence>
<organism evidence="7 8">
    <name type="scientific">Nicrophorus vespilloides</name>
    <name type="common">Boreal carrion beetle</name>
    <dbReference type="NCBI Taxonomy" id="110193"/>
    <lineage>
        <taxon>Eukaryota</taxon>
        <taxon>Metazoa</taxon>
        <taxon>Ecdysozoa</taxon>
        <taxon>Arthropoda</taxon>
        <taxon>Hexapoda</taxon>
        <taxon>Insecta</taxon>
        <taxon>Pterygota</taxon>
        <taxon>Neoptera</taxon>
        <taxon>Endopterygota</taxon>
        <taxon>Coleoptera</taxon>
        <taxon>Polyphaga</taxon>
        <taxon>Staphyliniformia</taxon>
        <taxon>Silphidae</taxon>
        <taxon>Nicrophorinae</taxon>
        <taxon>Nicrophorus</taxon>
    </lineage>
</organism>
<feature type="signal peptide" evidence="4">
    <location>
        <begin position="1"/>
        <end position="16"/>
    </location>
</feature>